<dbReference type="Proteomes" id="UP000287173">
    <property type="component" value="Unassembled WGS sequence"/>
</dbReference>
<dbReference type="GO" id="GO:0016226">
    <property type="term" value="P:iron-sulfur cluster assembly"/>
    <property type="evidence" value="ECO:0007669"/>
    <property type="project" value="InterPro"/>
</dbReference>
<dbReference type="Proteomes" id="UP000288051">
    <property type="component" value="Unassembled WGS sequence"/>
</dbReference>
<dbReference type="GO" id="GO:0005506">
    <property type="term" value="F:iron ion binding"/>
    <property type="evidence" value="ECO:0007669"/>
    <property type="project" value="InterPro"/>
</dbReference>
<evidence type="ECO:0000313" key="25">
    <source>
        <dbReference type="Proteomes" id="UP000288347"/>
    </source>
</evidence>
<dbReference type="EMBL" id="PELP01000221">
    <property type="protein sequence ID" value="RTH03745.1"/>
    <property type="molecule type" value="Genomic_DNA"/>
</dbReference>
<evidence type="ECO:0000313" key="22">
    <source>
        <dbReference type="Proteomes" id="UP000288051"/>
    </source>
</evidence>
<evidence type="ECO:0000313" key="16">
    <source>
        <dbReference type="Proteomes" id="UP000286712"/>
    </source>
</evidence>
<keyword evidence="1" id="KW-0001">2Fe-2S</keyword>
<keyword evidence="4" id="KW-0411">Iron-sulfur</keyword>
<dbReference type="Proteomes" id="UP000287306">
    <property type="component" value="Unassembled WGS sequence"/>
</dbReference>
<evidence type="ECO:0000256" key="3">
    <source>
        <dbReference type="ARBA" id="ARBA00023004"/>
    </source>
</evidence>
<name>A0A430RXR9_THESC</name>
<evidence type="ECO:0000313" key="23">
    <source>
        <dbReference type="Proteomes" id="UP000288073"/>
    </source>
</evidence>
<dbReference type="Proteomes" id="UP000286712">
    <property type="component" value="Unassembled WGS sequence"/>
</dbReference>
<dbReference type="EMBL" id="PEMH01000244">
    <property type="protein sequence ID" value="RTH99473.1"/>
    <property type="molecule type" value="Genomic_DNA"/>
</dbReference>
<dbReference type="Proteomes" id="UP000286734">
    <property type="component" value="Unassembled WGS sequence"/>
</dbReference>
<evidence type="ECO:0000313" key="17">
    <source>
        <dbReference type="Proteomes" id="UP000286734"/>
    </source>
</evidence>
<dbReference type="SUPFAM" id="SSF50022">
    <property type="entry name" value="ISP domain"/>
    <property type="match status" value="1"/>
</dbReference>
<evidence type="ECO:0000313" key="15">
    <source>
        <dbReference type="EMBL" id="RTI14228.1"/>
    </source>
</evidence>
<evidence type="ECO:0000313" key="21">
    <source>
        <dbReference type="Proteomes" id="UP000287439"/>
    </source>
</evidence>
<dbReference type="EMBL" id="PELV01000210">
    <property type="protein sequence ID" value="RTH17983.1"/>
    <property type="molecule type" value="Genomic_DNA"/>
</dbReference>
<keyword evidence="3" id="KW-0408">Iron</keyword>
<dbReference type="RefSeq" id="WP_126170384.1">
    <property type="nucleotide sequence ID" value="NZ_PELL01000221.1"/>
</dbReference>
<evidence type="ECO:0000313" key="10">
    <source>
        <dbReference type="EMBL" id="RTH25757.1"/>
    </source>
</evidence>
<dbReference type="EMBL" id="PELZ01000110">
    <property type="protein sequence ID" value="RTH38373.1"/>
    <property type="molecule type" value="Genomic_DNA"/>
</dbReference>
<dbReference type="SUPFAM" id="SSF117916">
    <property type="entry name" value="Fe-S cluster assembly (FSCA) domain-like"/>
    <property type="match status" value="1"/>
</dbReference>
<dbReference type="CDD" id="cd03467">
    <property type="entry name" value="Rieske"/>
    <property type="match status" value="1"/>
</dbReference>
<dbReference type="EMBL" id="PELM01000475">
    <property type="protein sequence ID" value="RTG99166.1"/>
    <property type="molecule type" value="Genomic_DNA"/>
</dbReference>
<evidence type="ECO:0000313" key="19">
    <source>
        <dbReference type="Proteomes" id="UP000287173"/>
    </source>
</evidence>
<dbReference type="InterPro" id="IPR036922">
    <property type="entry name" value="Rieske_2Fe-2S_sf"/>
</dbReference>
<dbReference type="EMBL" id="PELY01000210">
    <property type="protein sequence ID" value="RTH25757.1"/>
    <property type="molecule type" value="Genomic_DNA"/>
</dbReference>
<dbReference type="Gene3D" id="2.102.10.10">
    <property type="entry name" value="Rieske [2Fe-2S] iron-sulphur domain"/>
    <property type="match status" value="1"/>
</dbReference>
<keyword evidence="2" id="KW-0479">Metal-binding</keyword>
<evidence type="ECO:0000256" key="1">
    <source>
        <dbReference type="ARBA" id="ARBA00022714"/>
    </source>
</evidence>
<evidence type="ECO:0000313" key="12">
    <source>
        <dbReference type="EMBL" id="RTH99473.1"/>
    </source>
</evidence>
<organism evidence="10 20">
    <name type="scientific">Thermus scotoductus</name>
    <dbReference type="NCBI Taxonomy" id="37636"/>
    <lineage>
        <taxon>Bacteria</taxon>
        <taxon>Thermotogati</taxon>
        <taxon>Deinococcota</taxon>
        <taxon>Deinococci</taxon>
        <taxon>Thermales</taxon>
        <taxon>Thermaceae</taxon>
        <taxon>Thermus</taxon>
    </lineage>
</organism>
<evidence type="ECO:0000313" key="6">
    <source>
        <dbReference type="EMBL" id="RTG99166.1"/>
    </source>
</evidence>
<dbReference type="PROSITE" id="PS51296">
    <property type="entry name" value="RIESKE"/>
    <property type="match status" value="1"/>
</dbReference>
<dbReference type="Gene3D" id="3.30.300.130">
    <property type="entry name" value="Fe-S cluster assembly (FSCA)"/>
    <property type="match status" value="1"/>
</dbReference>
<evidence type="ECO:0000259" key="5">
    <source>
        <dbReference type="PROSITE" id="PS51296"/>
    </source>
</evidence>
<evidence type="ECO:0000313" key="13">
    <source>
        <dbReference type="EMBL" id="RTI07630.1"/>
    </source>
</evidence>
<protein>
    <recommendedName>
        <fullName evidence="5">Rieske domain-containing protein</fullName>
    </recommendedName>
</protein>
<evidence type="ECO:0000313" key="7">
    <source>
        <dbReference type="EMBL" id="RTH03745.1"/>
    </source>
</evidence>
<gene>
    <name evidence="15" type="ORF">CSW23_11385</name>
    <name evidence="14" type="ORF">CSW27_08260</name>
    <name evidence="12" type="ORF">CSW29_07595</name>
    <name evidence="13" type="ORF">CSW30_08390</name>
    <name evidence="11" type="ORF">CSW37_04435</name>
    <name evidence="10" type="ORF">CSW38_07305</name>
    <name evidence="9" type="ORF">CSW40_07295</name>
    <name evidence="8" type="ORF">CSW41_06895</name>
    <name evidence="7" type="ORF">CSW47_08020</name>
    <name evidence="6" type="ORF">CSW50_13530</name>
</gene>
<dbReference type="EMBL" id="PEMJ01000274">
    <property type="protein sequence ID" value="RTI13653.1"/>
    <property type="molecule type" value="Genomic_DNA"/>
</dbReference>
<evidence type="ECO:0000313" key="9">
    <source>
        <dbReference type="EMBL" id="RTH25081.1"/>
    </source>
</evidence>
<accession>A0A430RXR9</accession>
<evidence type="ECO:0000256" key="4">
    <source>
        <dbReference type="ARBA" id="ARBA00023014"/>
    </source>
</evidence>
<dbReference type="Proteomes" id="UP000288347">
    <property type="component" value="Unassembled WGS sequence"/>
</dbReference>
<comment type="caution">
    <text evidence="10">The sequence shown here is derived from an EMBL/GenBank/DDBJ whole genome shotgun (WGS) entry which is preliminary data.</text>
</comment>
<dbReference type="Pfam" id="PF01106">
    <property type="entry name" value="NifU"/>
    <property type="match status" value="1"/>
</dbReference>
<evidence type="ECO:0000313" key="8">
    <source>
        <dbReference type="EMBL" id="RTH17983.1"/>
    </source>
</evidence>
<evidence type="ECO:0000313" key="18">
    <source>
        <dbReference type="Proteomes" id="UP000287155"/>
    </source>
</evidence>
<dbReference type="PANTHER" id="PTHR11178">
    <property type="entry name" value="IRON-SULFUR CLUSTER SCAFFOLD PROTEIN NFU-RELATED"/>
    <property type="match status" value="1"/>
</dbReference>
<dbReference type="EMBL" id="PELW01000199">
    <property type="protein sequence ID" value="RTH25081.1"/>
    <property type="molecule type" value="Genomic_DNA"/>
</dbReference>
<evidence type="ECO:0000313" key="11">
    <source>
        <dbReference type="EMBL" id="RTH38373.1"/>
    </source>
</evidence>
<dbReference type="Proteomes" id="UP000287155">
    <property type="component" value="Unassembled WGS sequence"/>
</dbReference>
<evidence type="ECO:0000313" key="24">
    <source>
        <dbReference type="Proteomes" id="UP000288082"/>
    </source>
</evidence>
<dbReference type="InterPro" id="IPR001075">
    <property type="entry name" value="NIF_FeS_clus_asmbl_NifU_C"/>
</dbReference>
<dbReference type="Pfam" id="PF00355">
    <property type="entry name" value="Rieske"/>
    <property type="match status" value="1"/>
</dbReference>
<evidence type="ECO:0000256" key="2">
    <source>
        <dbReference type="ARBA" id="ARBA00022723"/>
    </source>
</evidence>
<proteinExistence type="predicted"/>
<dbReference type="Proteomes" id="UP000287439">
    <property type="component" value="Unassembled WGS sequence"/>
</dbReference>
<dbReference type="GO" id="GO:0051537">
    <property type="term" value="F:2 iron, 2 sulfur cluster binding"/>
    <property type="evidence" value="ECO:0007669"/>
    <property type="project" value="UniProtKB-KW"/>
</dbReference>
<dbReference type="AlphaFoldDB" id="A0A430RXR9"/>
<dbReference type="PANTHER" id="PTHR11178:SF51">
    <property type="entry name" value="FE_S BIOGENESIS PROTEIN NFUA"/>
    <property type="match status" value="1"/>
</dbReference>
<dbReference type="InterPro" id="IPR034904">
    <property type="entry name" value="FSCA_dom_sf"/>
</dbReference>
<dbReference type="Proteomes" id="UP000288073">
    <property type="component" value="Unassembled WGS sequence"/>
</dbReference>
<evidence type="ECO:0000313" key="20">
    <source>
        <dbReference type="Proteomes" id="UP000287306"/>
    </source>
</evidence>
<feature type="domain" description="Rieske" evidence="5">
    <location>
        <begin position="188"/>
        <end position="282"/>
    </location>
</feature>
<dbReference type="InterPro" id="IPR017941">
    <property type="entry name" value="Rieske_2Fe-2S"/>
</dbReference>
<evidence type="ECO:0000313" key="14">
    <source>
        <dbReference type="EMBL" id="RTI13653.1"/>
    </source>
</evidence>
<reference evidence="16 17" key="1">
    <citation type="journal article" date="2019" name="Extremophiles">
        <title>Biogeography of thermophiles and predominance of Thermus scotoductus in domestic water heaters.</title>
        <authorList>
            <person name="Wilpiszeski R.L."/>
            <person name="Zhang Z."/>
            <person name="House C.H."/>
        </authorList>
    </citation>
    <scope>NUCLEOTIDE SEQUENCE [LARGE SCALE GENOMIC DNA]</scope>
    <source>
        <strain evidence="15 23">10_S10</strain>
        <strain evidence="14 18">14_S14</strain>
        <strain evidence="12 25">16_S16</strain>
        <strain evidence="13 19">17_S17</strain>
        <strain evidence="11 22">24_S24</strain>
        <strain evidence="10 20">25_S25</strain>
        <strain evidence="9 16">27_S27</strain>
        <strain evidence="8 21">28_S28</strain>
        <strain evidence="7 17">34_S34</strain>
        <strain evidence="6 24">38_S38</strain>
    </source>
</reference>
<dbReference type="EMBL" id="PEMG01000255">
    <property type="protein sequence ID" value="RTI07630.1"/>
    <property type="molecule type" value="Genomic_DNA"/>
</dbReference>
<dbReference type="Proteomes" id="UP000288082">
    <property type="component" value="Unassembled WGS sequence"/>
</dbReference>
<dbReference type="EMBL" id="PEMN01000365">
    <property type="protein sequence ID" value="RTI14228.1"/>
    <property type="molecule type" value="Genomic_DNA"/>
</dbReference>
<sequence length="285" mass="31456">MANHVQQEEDFEALAGRVDRALAAVRALAEEAREKALELKEAIEAFHRCALRRLVRTLRSTEHGKELLLQAVEDPSVYAMFLLHGIVRQDMATRVAAALEEVRPYLRSHGGDVELVKVEGGVAYVRLHGACLGCSLSARTLQDGVEEVIKARVPEIQRVAVVPEGPVAGFVPLEEIGDLSDLKESGWVEGPPVADLPEGRPIRFEAGEHDVLLVRLGSRILAYRNQCPHMGNPLHQGPVEGNVITCPWHGFQFDLVSGECLTVPHVQLEPFPVRVHGQRVWVRPS</sequence>